<dbReference type="PROSITE" id="PS50056">
    <property type="entry name" value="TYR_PHOSPHATASE_2"/>
    <property type="match status" value="1"/>
</dbReference>
<feature type="domain" description="Tyrosine specific protein phosphatases" evidence="2">
    <location>
        <begin position="73"/>
        <end position="137"/>
    </location>
</feature>
<dbReference type="InterPro" id="IPR029021">
    <property type="entry name" value="Prot-tyrosine_phosphatase-like"/>
</dbReference>
<protein>
    <submittedName>
        <fullName evidence="3">Dual specificity phosphatase</fullName>
    </submittedName>
</protein>
<dbReference type="InterPro" id="IPR012816">
    <property type="entry name" value="NADAR"/>
</dbReference>
<dbReference type="InterPro" id="IPR000387">
    <property type="entry name" value="Tyr_Pase_dom"/>
</dbReference>
<dbReference type="CDD" id="cd15457">
    <property type="entry name" value="NADAR"/>
    <property type="match status" value="1"/>
</dbReference>
<keyword evidence="1" id="KW-0378">Hydrolase</keyword>
<dbReference type="SUPFAM" id="SSF143990">
    <property type="entry name" value="YbiA-like"/>
    <property type="match status" value="1"/>
</dbReference>
<dbReference type="InterPro" id="IPR057023">
    <property type="entry name" value="PTP-SAK"/>
</dbReference>
<accession>A0A481YVW3</accession>
<dbReference type="Pfam" id="PF22784">
    <property type="entry name" value="PTP-SAK"/>
    <property type="match status" value="1"/>
</dbReference>
<dbReference type="Gene3D" id="1.10.357.40">
    <property type="entry name" value="YbiA-like"/>
    <property type="match status" value="1"/>
</dbReference>
<name>A0A481YVW3_9VIRU</name>
<dbReference type="SUPFAM" id="SSF52799">
    <property type="entry name" value="(Phosphotyrosine protein) phosphatases II"/>
    <property type="match status" value="1"/>
</dbReference>
<sequence length="389" mass="43591">MQHTAVASATLAFGRYPHPPREAVKELEAHGYNIFVDLTTAGERATGYRKHLGASSRHFAHPIADRRVPRDVERFREFVRTVLRAASGRDKIYVHCRGGHGRAGLAAAVFLVEGPAQARPEEALQIVRTAHQRRPLMKDRWRKMGAPQTQSQKDFVLGVAKAPPTQKGNDRFVFYSKSSNVKPGAYKGVHWSENVSDAAAYAELAKIHDWRKKLSNFHVAPFVLDEEKWSSVEHFFHAAKYRGRFPRYYATFAADGGKPWSTDPKASKQAGKAGRVSKAGRVFRATIGGAPVPTDVKMRNDFYSAGLDRAAMKLALLAKFAQNSDLKVLLLATGTADLYHLVTQRGQKSHLQFWDHLMTIRHCIRKYDSRLDIARVSAMSTKQVDQFLA</sequence>
<dbReference type="EMBL" id="MK500341">
    <property type="protein sequence ID" value="QBK87041.1"/>
    <property type="molecule type" value="Genomic_DNA"/>
</dbReference>
<dbReference type="InterPro" id="IPR037238">
    <property type="entry name" value="YbiA-like_sf"/>
</dbReference>
<dbReference type="Gene3D" id="3.90.190.10">
    <property type="entry name" value="Protein tyrosine phosphatase superfamily"/>
    <property type="match status" value="1"/>
</dbReference>
<dbReference type="GO" id="GO:0016791">
    <property type="term" value="F:phosphatase activity"/>
    <property type="evidence" value="ECO:0007669"/>
    <property type="project" value="UniProtKB-ARBA"/>
</dbReference>
<evidence type="ECO:0000313" key="3">
    <source>
        <dbReference type="EMBL" id="QBK87041.1"/>
    </source>
</evidence>
<evidence type="ECO:0000256" key="1">
    <source>
        <dbReference type="ARBA" id="ARBA00022801"/>
    </source>
</evidence>
<reference evidence="3" key="1">
    <citation type="journal article" date="2019" name="MBio">
        <title>Virus Genomes from Deep Sea Sediments Expand the Ocean Megavirome and Support Independent Origins of Viral Gigantism.</title>
        <authorList>
            <person name="Backstrom D."/>
            <person name="Yutin N."/>
            <person name="Jorgensen S.L."/>
            <person name="Dharamshi J."/>
            <person name="Homa F."/>
            <person name="Zaremba-Niedwiedzka K."/>
            <person name="Spang A."/>
            <person name="Wolf Y.I."/>
            <person name="Koonin E.V."/>
            <person name="Ettema T.J."/>
        </authorList>
    </citation>
    <scope>NUCLEOTIDE SEQUENCE</scope>
</reference>
<gene>
    <name evidence="3" type="ORF">LCMAC103_03850</name>
</gene>
<organism evidence="3">
    <name type="scientific">Marseillevirus LCMAC103</name>
    <dbReference type="NCBI Taxonomy" id="2506604"/>
    <lineage>
        <taxon>Viruses</taxon>
        <taxon>Varidnaviria</taxon>
        <taxon>Bamfordvirae</taxon>
        <taxon>Nucleocytoviricota</taxon>
        <taxon>Megaviricetes</taxon>
        <taxon>Pimascovirales</taxon>
        <taxon>Pimascovirales incertae sedis</taxon>
        <taxon>Marseilleviridae</taxon>
    </lineage>
</organism>
<proteinExistence type="predicted"/>
<evidence type="ECO:0000259" key="2">
    <source>
        <dbReference type="PROSITE" id="PS50056"/>
    </source>
</evidence>